<dbReference type="RefSeq" id="WP_163471625.1">
    <property type="nucleotide sequence ID" value="NZ_JAAGWZ010000001.1"/>
</dbReference>
<keyword evidence="5 7" id="KW-0472">Membrane</keyword>
<dbReference type="Gene3D" id="3.40.1110.10">
    <property type="entry name" value="Calcium-transporting ATPase, cytoplasmic domain N"/>
    <property type="match status" value="1"/>
</dbReference>
<accession>A0A7C9TMR5</accession>
<dbReference type="InterPro" id="IPR023214">
    <property type="entry name" value="HAD_sf"/>
</dbReference>
<protein>
    <submittedName>
        <fullName evidence="9">HAD-IC family P-type ATPase</fullName>
    </submittedName>
</protein>
<feature type="transmembrane region" description="Helical" evidence="7">
    <location>
        <begin position="683"/>
        <end position="703"/>
    </location>
</feature>
<sequence>MPLDGSGLSRGEVLDRVERGQTNDFRPPTSRTVSSILRANLLTLFNGVILVCFVALLTIDQWQDALFGASALANTVIGIVQELRAKRVLDRLSVLHPVEVVALRDGMPVAIPITQVVVDDVLLLRAGDQVPADATIDSATGFQVDESMLTGESDPVDKPDGSALLSGSIVLSGTARARATRVGGGSYANVIADRARQFSLVDSELRRSVSRVLGWIAWLLLPIAALVLNAQVIAEGGWTPALSPAQWHSATVGTIAAVVAMIPLGLVLMTSIAFAVGAARLGLRGVLVHELAAVELLARVDVICFDKTGTLTDGVIAFEAAHAVEEQALAAAENSAAASGTAPTGWERVLGWYGADEESNATARSLSSAFPATAALLPIRRVPFSSARKWSAVEFADGAPGSWVLGGADVLFPAADDALHRRAAELSATGRRTLVLAHSVHPLAAPSGEGVALPAELGPAVVLTFTETIRPDAAETLEYFRREGVAVRILSGDSAATVAAVARAAGMAVEAAHDARDLPDEPRALRDALASRLVLGRVTPAQKIAIVAALRDAGHVVAMVGDGVNDALAIKRADLGIAMGSGAPATKAVARMTLLDGRFRALPGIVAEGRRVAANIELVSMLFLTKTVYAVALAVAIGAATLPFPFLPRQLSVTDGLTIGIPAFFLALLPNARRYRAGFLGRALRFAVPAGATIGVTLFAYTRAASALGVPERELRSGATILLALVALWVLTALARPLTRTTAAIILATVAGLGLVLFVPLASDFLELAPLGGVTATLVAVATALAIVTLELLGLRRPRPSSPLSPRWRRDPVREAPRTRAGARRGPRRPAA</sequence>
<evidence type="ECO:0000256" key="1">
    <source>
        <dbReference type="ARBA" id="ARBA00004651"/>
    </source>
</evidence>
<dbReference type="GO" id="GO:0005524">
    <property type="term" value="F:ATP binding"/>
    <property type="evidence" value="ECO:0007669"/>
    <property type="project" value="InterPro"/>
</dbReference>
<dbReference type="InterPro" id="IPR036412">
    <property type="entry name" value="HAD-like_sf"/>
</dbReference>
<feature type="transmembrane region" description="Helical" evidence="7">
    <location>
        <begin position="715"/>
        <end position="735"/>
    </location>
</feature>
<evidence type="ECO:0000256" key="3">
    <source>
        <dbReference type="ARBA" id="ARBA00022967"/>
    </source>
</evidence>
<dbReference type="InterPro" id="IPR008250">
    <property type="entry name" value="ATPase_P-typ_transduc_dom_A_sf"/>
</dbReference>
<dbReference type="InterPro" id="IPR001757">
    <property type="entry name" value="P_typ_ATPase"/>
</dbReference>
<evidence type="ECO:0000259" key="8">
    <source>
        <dbReference type="Pfam" id="PF00122"/>
    </source>
</evidence>
<dbReference type="SFLD" id="SFLDF00027">
    <property type="entry name" value="p-type_atpase"/>
    <property type="match status" value="1"/>
</dbReference>
<feature type="transmembrane region" description="Helical" evidence="7">
    <location>
        <begin position="768"/>
        <end position="793"/>
    </location>
</feature>
<dbReference type="SFLD" id="SFLDG00002">
    <property type="entry name" value="C1.7:_P-type_atpase_like"/>
    <property type="match status" value="1"/>
</dbReference>
<dbReference type="GO" id="GO:0005886">
    <property type="term" value="C:plasma membrane"/>
    <property type="evidence" value="ECO:0007669"/>
    <property type="project" value="UniProtKB-SubCell"/>
</dbReference>
<evidence type="ECO:0000256" key="6">
    <source>
        <dbReference type="SAM" id="MobiDB-lite"/>
    </source>
</evidence>
<dbReference type="Pfam" id="PF00122">
    <property type="entry name" value="E1-E2_ATPase"/>
    <property type="match status" value="1"/>
</dbReference>
<dbReference type="InterPro" id="IPR023299">
    <property type="entry name" value="ATPase_P-typ_cyto_dom_N"/>
</dbReference>
<dbReference type="PANTHER" id="PTHR42861">
    <property type="entry name" value="CALCIUM-TRANSPORTING ATPASE"/>
    <property type="match status" value="1"/>
</dbReference>
<keyword evidence="2 7" id="KW-0812">Transmembrane</keyword>
<dbReference type="InterPro" id="IPR018303">
    <property type="entry name" value="ATPase_P-typ_P_site"/>
</dbReference>
<proteinExistence type="predicted"/>
<feature type="compositionally biased region" description="Basic and acidic residues" evidence="6">
    <location>
        <begin position="808"/>
        <end position="818"/>
    </location>
</feature>
<keyword evidence="3" id="KW-1278">Translocase</keyword>
<feature type="transmembrane region" description="Helical" evidence="7">
    <location>
        <begin position="212"/>
        <end position="234"/>
    </location>
</feature>
<dbReference type="InterPro" id="IPR044492">
    <property type="entry name" value="P_typ_ATPase_HD_dom"/>
</dbReference>
<feature type="transmembrane region" description="Helical" evidence="7">
    <location>
        <begin position="628"/>
        <end position="647"/>
    </location>
</feature>
<feature type="transmembrane region" description="Helical" evidence="7">
    <location>
        <begin position="653"/>
        <end position="671"/>
    </location>
</feature>
<keyword evidence="10" id="KW-1185">Reference proteome</keyword>
<dbReference type="Gene3D" id="3.40.50.1000">
    <property type="entry name" value="HAD superfamily/HAD-like"/>
    <property type="match status" value="1"/>
</dbReference>
<dbReference type="Proteomes" id="UP000479756">
    <property type="component" value="Unassembled WGS sequence"/>
</dbReference>
<dbReference type="AlphaFoldDB" id="A0A7C9TMR5"/>
<evidence type="ECO:0000256" key="7">
    <source>
        <dbReference type="SAM" id="Phobius"/>
    </source>
</evidence>
<dbReference type="EMBL" id="JAAGWZ010000001">
    <property type="protein sequence ID" value="NEM89937.1"/>
    <property type="molecule type" value="Genomic_DNA"/>
</dbReference>
<evidence type="ECO:0000256" key="5">
    <source>
        <dbReference type="ARBA" id="ARBA00023136"/>
    </source>
</evidence>
<name>A0A7C9TMR5_9MICO</name>
<evidence type="ECO:0000256" key="4">
    <source>
        <dbReference type="ARBA" id="ARBA00022989"/>
    </source>
</evidence>
<gene>
    <name evidence="9" type="ORF">G3T37_01045</name>
</gene>
<feature type="transmembrane region" description="Helical" evidence="7">
    <location>
        <begin position="41"/>
        <end position="59"/>
    </location>
</feature>
<feature type="region of interest" description="Disordered" evidence="6">
    <location>
        <begin position="799"/>
        <end position="832"/>
    </location>
</feature>
<feature type="compositionally biased region" description="Basic residues" evidence="6">
    <location>
        <begin position="821"/>
        <end position="832"/>
    </location>
</feature>
<reference evidence="9 10" key="1">
    <citation type="journal article" date="2014" name="Int. J. Syst. Evol. Microbiol.">
        <title>Description of Galbitalea soli gen. nov., sp. nov., and Frondihabitans sucicola sp. nov.</title>
        <authorList>
            <person name="Kim S.J."/>
            <person name="Lim J.M."/>
            <person name="Ahn J.H."/>
            <person name="Weon H.Y."/>
            <person name="Hamada M."/>
            <person name="Suzuki K."/>
            <person name="Ahn T.Y."/>
            <person name="Kwon S.W."/>
        </authorList>
    </citation>
    <scope>NUCLEOTIDE SEQUENCE [LARGE SCALE GENOMIC DNA]</scope>
    <source>
        <strain evidence="9 10">NBRC 108727</strain>
    </source>
</reference>
<dbReference type="Gene3D" id="2.70.150.10">
    <property type="entry name" value="Calcium-transporting ATPase, cytoplasmic transduction domain A"/>
    <property type="match status" value="1"/>
</dbReference>
<dbReference type="GO" id="GO:0016887">
    <property type="term" value="F:ATP hydrolysis activity"/>
    <property type="evidence" value="ECO:0007669"/>
    <property type="project" value="InterPro"/>
</dbReference>
<evidence type="ECO:0000313" key="10">
    <source>
        <dbReference type="Proteomes" id="UP000479756"/>
    </source>
</evidence>
<organism evidence="9 10">
    <name type="scientific">Galbitalea soli</name>
    <dbReference type="NCBI Taxonomy" id="1268042"/>
    <lineage>
        <taxon>Bacteria</taxon>
        <taxon>Bacillati</taxon>
        <taxon>Actinomycetota</taxon>
        <taxon>Actinomycetes</taxon>
        <taxon>Micrococcales</taxon>
        <taxon>Microbacteriaceae</taxon>
        <taxon>Galbitalea</taxon>
    </lineage>
</organism>
<dbReference type="InterPro" id="IPR023298">
    <property type="entry name" value="ATPase_P-typ_TM_dom_sf"/>
</dbReference>
<feature type="transmembrane region" description="Helical" evidence="7">
    <location>
        <begin position="742"/>
        <end position="762"/>
    </location>
</feature>
<comment type="subcellular location">
    <subcellularLocation>
        <location evidence="1">Cell membrane</location>
        <topology evidence="1">Multi-pass membrane protein</topology>
    </subcellularLocation>
</comment>
<keyword evidence="4 7" id="KW-1133">Transmembrane helix</keyword>
<dbReference type="SFLD" id="SFLDS00003">
    <property type="entry name" value="Haloacid_Dehalogenase"/>
    <property type="match status" value="1"/>
</dbReference>
<dbReference type="Gene3D" id="1.20.1110.10">
    <property type="entry name" value="Calcium-transporting ATPase, transmembrane domain"/>
    <property type="match status" value="1"/>
</dbReference>
<dbReference type="PRINTS" id="PR00119">
    <property type="entry name" value="CATATPASE"/>
</dbReference>
<dbReference type="Pfam" id="PF00702">
    <property type="entry name" value="Hydrolase"/>
    <property type="match status" value="1"/>
</dbReference>
<feature type="transmembrane region" description="Helical" evidence="7">
    <location>
        <begin position="254"/>
        <end position="276"/>
    </location>
</feature>
<dbReference type="InterPro" id="IPR059000">
    <property type="entry name" value="ATPase_P-type_domA"/>
</dbReference>
<dbReference type="SUPFAM" id="SSF81665">
    <property type="entry name" value="Calcium ATPase, transmembrane domain M"/>
    <property type="match status" value="1"/>
</dbReference>
<comment type="caution">
    <text evidence="9">The sequence shown here is derived from an EMBL/GenBank/DDBJ whole genome shotgun (WGS) entry which is preliminary data.</text>
</comment>
<dbReference type="PRINTS" id="PR00120">
    <property type="entry name" value="HATPASE"/>
</dbReference>
<feature type="domain" description="P-type ATPase A" evidence="8">
    <location>
        <begin position="96"/>
        <end position="194"/>
    </location>
</feature>
<evidence type="ECO:0000256" key="2">
    <source>
        <dbReference type="ARBA" id="ARBA00022692"/>
    </source>
</evidence>
<dbReference type="NCBIfam" id="TIGR01494">
    <property type="entry name" value="ATPase_P-type"/>
    <property type="match status" value="2"/>
</dbReference>
<dbReference type="SUPFAM" id="SSF56784">
    <property type="entry name" value="HAD-like"/>
    <property type="match status" value="1"/>
</dbReference>
<evidence type="ECO:0000313" key="9">
    <source>
        <dbReference type="EMBL" id="NEM89937.1"/>
    </source>
</evidence>
<dbReference type="SUPFAM" id="SSF81653">
    <property type="entry name" value="Calcium ATPase, transduction domain A"/>
    <property type="match status" value="1"/>
</dbReference>
<dbReference type="PROSITE" id="PS00154">
    <property type="entry name" value="ATPASE_E1_E2"/>
    <property type="match status" value="1"/>
</dbReference>